<accession>A0A179V036</accession>
<evidence type="ECO:0000313" key="4">
    <source>
        <dbReference type="Proteomes" id="UP000002038"/>
    </source>
</evidence>
<dbReference type="RefSeq" id="XP_031580546.1">
    <property type="nucleotide sequence ID" value="XM_031723398.1"/>
</dbReference>
<feature type="region of interest" description="Disordered" evidence="1">
    <location>
        <begin position="503"/>
        <end position="549"/>
    </location>
</feature>
<organism evidence="3 4">
    <name type="scientific">Blastomyces gilchristii (strain SLH14081)</name>
    <name type="common">Blastomyces dermatitidis</name>
    <dbReference type="NCBI Taxonomy" id="559298"/>
    <lineage>
        <taxon>Eukaryota</taxon>
        <taxon>Fungi</taxon>
        <taxon>Dikarya</taxon>
        <taxon>Ascomycota</taxon>
        <taxon>Pezizomycotina</taxon>
        <taxon>Eurotiomycetes</taxon>
        <taxon>Eurotiomycetidae</taxon>
        <taxon>Onygenales</taxon>
        <taxon>Ajellomycetaceae</taxon>
        <taxon>Blastomyces</taxon>
    </lineage>
</organism>
<gene>
    <name evidence="3" type="ORF">BDBG_08080</name>
</gene>
<dbReference type="EMBL" id="GG657469">
    <property type="protein sequence ID" value="OAT12778.1"/>
    <property type="molecule type" value="Genomic_DNA"/>
</dbReference>
<feature type="domain" description="Fungal-type protein kinase" evidence="2">
    <location>
        <begin position="269"/>
        <end position="673"/>
    </location>
</feature>
<evidence type="ECO:0000313" key="3">
    <source>
        <dbReference type="EMBL" id="OAT12778.1"/>
    </source>
</evidence>
<sequence length="772" mass="87177">MADSSLNDIVAKYPLKDSLQPIFRRLQDAERLYGSNESENEICRMAVLRLLSTLQGQDTAFNLRSRTSGLSVASELALLFRHIETNFNYDDYRPAIQLVLGGAPDTEIWEAILDLIDTPRKPTISTPPPRPNFPSIQTPRSHTTSSLVNSSEHRKSIDSVLKEELLGVLHPDIPGFFEAVFGEIEGLDSTARAVFDTCKAGEEPLYTEEGGWTGWPENAAEKCVLDWLVKIIGTLVHFAEERDPTQNIHRRPLAQPTCPVDGSTAKRKLDVGFVDDPNATENTRCHWSQILVPGELKNDRKYDTPSGAQVDLGRYVREVLSAQDSRRFVPGFTLCGPFLRVWHFDRSGGIASEKFDINKDGCRFITVMLGFLRMDQKQLGFDPTIVTMEGTRCIEIERNGEKELLVIDEVIGRAHCIAGRATTCWKVHRKGSSTQLVVKDSWQYPERDEEGKFLSEAMKKGVINVARYYHHQTIRIDGQDDTTETARKGLGVTAVADEELGKSVMIRGKSRKKKQATGEKRSSDSLQAPLPPSKRTRSSSPAKATTTVQHRVHRRVVVQDYGKCIYKATSRVLLLSGLEGCIRGYQSLHEKAGMIQCDISLGNLMVNENDDDPSQKAFLIDLDLAVKEQREGFSGARGKTGTRAFMAIGVLYGEKHSFMHDLESFFWVLFWICIHYEGPGKGRVVERFEDWNYLNTEKLAGAKKGIIDHEKDFLRTIEDNFTPYYKPLAPWVNRLRRCVFPVDKRWEKEDSKLYSDMVTILRDARKDPAVVD</sequence>
<dbReference type="InterPro" id="IPR011009">
    <property type="entry name" value="Kinase-like_dom_sf"/>
</dbReference>
<proteinExistence type="predicted"/>
<dbReference type="InterPro" id="IPR040976">
    <property type="entry name" value="Pkinase_fungal"/>
</dbReference>
<dbReference type="Proteomes" id="UP000002038">
    <property type="component" value="Unassembled WGS sequence"/>
</dbReference>
<dbReference type="PANTHER" id="PTHR38248:SF2">
    <property type="entry name" value="FUNK1 11"/>
    <property type="match status" value="1"/>
</dbReference>
<dbReference type="PANTHER" id="PTHR38248">
    <property type="entry name" value="FUNK1 6"/>
    <property type="match status" value="1"/>
</dbReference>
<dbReference type="KEGG" id="bgh:BDBG_08080"/>
<dbReference type="GeneID" id="8508691"/>
<feature type="compositionally biased region" description="Polar residues" evidence="1">
    <location>
        <begin position="134"/>
        <end position="150"/>
    </location>
</feature>
<keyword evidence="4" id="KW-1185">Reference proteome</keyword>
<evidence type="ECO:0000256" key="1">
    <source>
        <dbReference type="SAM" id="MobiDB-lite"/>
    </source>
</evidence>
<dbReference type="Pfam" id="PF17667">
    <property type="entry name" value="Pkinase_fungal"/>
    <property type="match status" value="1"/>
</dbReference>
<reference evidence="4" key="1">
    <citation type="journal article" date="2015" name="PLoS Genet.">
        <title>The dynamic genome and transcriptome of the human fungal pathogen Blastomyces and close relative Emmonsia.</title>
        <authorList>
            <person name="Munoz J.F."/>
            <person name="Gauthier G.M."/>
            <person name="Desjardins C.A."/>
            <person name="Gallo J.E."/>
            <person name="Holder J."/>
            <person name="Sullivan T.D."/>
            <person name="Marty A.J."/>
            <person name="Carmen J.C."/>
            <person name="Chen Z."/>
            <person name="Ding L."/>
            <person name="Gujja S."/>
            <person name="Magrini V."/>
            <person name="Misas E."/>
            <person name="Mitreva M."/>
            <person name="Priest M."/>
            <person name="Saif S."/>
            <person name="Whiston E.A."/>
            <person name="Young S."/>
            <person name="Zeng Q."/>
            <person name="Goldman W.E."/>
            <person name="Mardis E.R."/>
            <person name="Taylor J.W."/>
            <person name="McEwen J.G."/>
            <person name="Clay O.K."/>
            <person name="Klein B.S."/>
            <person name="Cuomo C.A."/>
        </authorList>
    </citation>
    <scope>NUCLEOTIDE SEQUENCE [LARGE SCALE GENOMIC DNA]</scope>
    <source>
        <strain evidence="4">SLH14081</strain>
    </source>
</reference>
<dbReference type="AlphaFoldDB" id="A0A179V036"/>
<name>A0A179V036_BLAGS</name>
<feature type="region of interest" description="Disordered" evidence="1">
    <location>
        <begin position="120"/>
        <end position="151"/>
    </location>
</feature>
<evidence type="ECO:0000259" key="2">
    <source>
        <dbReference type="Pfam" id="PF17667"/>
    </source>
</evidence>
<dbReference type="SUPFAM" id="SSF56112">
    <property type="entry name" value="Protein kinase-like (PK-like)"/>
    <property type="match status" value="1"/>
</dbReference>
<dbReference type="VEuPathDB" id="FungiDB:BDBG_08080"/>
<dbReference type="Gene3D" id="1.10.510.10">
    <property type="entry name" value="Transferase(Phosphotransferase) domain 1"/>
    <property type="match status" value="1"/>
</dbReference>
<protein>
    <recommendedName>
        <fullName evidence="2">Fungal-type protein kinase domain-containing protein</fullName>
    </recommendedName>
</protein>
<dbReference type="OrthoDB" id="5584477at2759"/>